<dbReference type="EMBL" id="FOEN01000003">
    <property type="protein sequence ID" value="SEP92909.1"/>
    <property type="molecule type" value="Genomic_DNA"/>
</dbReference>
<organism evidence="1 2">
    <name type="scientific">Ignavigranum ruoffiae</name>
    <dbReference type="NCBI Taxonomy" id="89093"/>
    <lineage>
        <taxon>Bacteria</taxon>
        <taxon>Bacillati</taxon>
        <taxon>Bacillota</taxon>
        <taxon>Bacilli</taxon>
        <taxon>Lactobacillales</taxon>
        <taxon>Aerococcaceae</taxon>
        <taxon>Ignavigranum</taxon>
    </lineage>
</organism>
<proteinExistence type="predicted"/>
<evidence type="ECO:0000313" key="2">
    <source>
        <dbReference type="Proteomes" id="UP000198833"/>
    </source>
</evidence>
<accession>A0A1H9BVK4</accession>
<keyword evidence="2" id="KW-1185">Reference proteome</keyword>
<sequence>MKLFDSFGQPIEPEEVKHEMVGRDWRGVAIYRDDFDSYFRLYDEWVLDDPQEVYDFIKRYEETYYSTELDEVIQ</sequence>
<dbReference type="RefSeq" id="WP_092570900.1">
    <property type="nucleotide sequence ID" value="NZ_CP149446.1"/>
</dbReference>
<evidence type="ECO:0000313" key="1">
    <source>
        <dbReference type="EMBL" id="SEP92909.1"/>
    </source>
</evidence>
<protein>
    <submittedName>
        <fullName evidence="1">Uncharacterized protein</fullName>
    </submittedName>
</protein>
<reference evidence="1 2" key="1">
    <citation type="submission" date="2016-10" db="EMBL/GenBank/DDBJ databases">
        <authorList>
            <person name="de Groot N.N."/>
        </authorList>
    </citation>
    <scope>NUCLEOTIDE SEQUENCE [LARGE SCALE GENOMIC DNA]</scope>
    <source>
        <strain evidence="1 2">DSM 15695</strain>
    </source>
</reference>
<dbReference type="Proteomes" id="UP000198833">
    <property type="component" value="Unassembled WGS sequence"/>
</dbReference>
<dbReference type="STRING" id="89093.SAMN04488558_103117"/>
<dbReference type="AlphaFoldDB" id="A0A1H9BVK4"/>
<name>A0A1H9BVK4_9LACT</name>
<gene>
    <name evidence="1" type="ORF">SAMN04488558_103117</name>
</gene>